<dbReference type="SUPFAM" id="SSF56935">
    <property type="entry name" value="Porins"/>
    <property type="match status" value="1"/>
</dbReference>
<dbReference type="SUPFAM" id="SSF48452">
    <property type="entry name" value="TPR-like"/>
    <property type="match status" value="2"/>
</dbReference>
<evidence type="ECO:0000256" key="1">
    <source>
        <dbReference type="ARBA" id="ARBA00004442"/>
    </source>
</evidence>
<feature type="repeat" description="TPR" evidence="4">
    <location>
        <begin position="446"/>
        <end position="479"/>
    </location>
</feature>
<dbReference type="Gene3D" id="1.25.40.10">
    <property type="entry name" value="Tetratricopeptide repeat domain"/>
    <property type="match status" value="2"/>
</dbReference>
<reference evidence="6" key="2">
    <citation type="submission" date="2020-09" db="EMBL/GenBank/DDBJ databases">
        <authorList>
            <person name="Sun Q."/>
            <person name="Zhou Y."/>
        </authorList>
    </citation>
    <scope>NUCLEOTIDE SEQUENCE</scope>
    <source>
        <strain evidence="6">CGMCC 1.12214</strain>
    </source>
</reference>
<feature type="repeat" description="TPR" evidence="4">
    <location>
        <begin position="480"/>
        <end position="513"/>
    </location>
</feature>
<dbReference type="InterPro" id="IPR006860">
    <property type="entry name" value="FecR"/>
</dbReference>
<dbReference type="EMBL" id="BMES01000002">
    <property type="protein sequence ID" value="GGH19731.1"/>
    <property type="molecule type" value="Genomic_DNA"/>
</dbReference>
<dbReference type="InterPro" id="IPR036942">
    <property type="entry name" value="Beta-barrel_TonB_sf"/>
</dbReference>
<dbReference type="Pfam" id="PF14559">
    <property type="entry name" value="TPR_19"/>
    <property type="match status" value="1"/>
</dbReference>
<evidence type="ECO:0000313" key="6">
    <source>
        <dbReference type="EMBL" id="GGH19731.1"/>
    </source>
</evidence>
<keyword evidence="7" id="KW-1185">Reference proteome</keyword>
<dbReference type="Pfam" id="PF13432">
    <property type="entry name" value="TPR_16"/>
    <property type="match status" value="1"/>
</dbReference>
<dbReference type="RefSeq" id="WP_188517899.1">
    <property type="nucleotide sequence ID" value="NZ_BMES01000002.1"/>
</dbReference>
<comment type="subcellular location">
    <subcellularLocation>
        <location evidence="1">Cell outer membrane</location>
    </subcellularLocation>
</comment>
<dbReference type="Gene3D" id="2.40.170.20">
    <property type="entry name" value="TonB-dependent receptor, beta-barrel domain"/>
    <property type="match status" value="1"/>
</dbReference>
<gene>
    <name evidence="6" type="ORF">GCM10007036_22840</name>
</gene>
<dbReference type="InterPro" id="IPR019734">
    <property type="entry name" value="TPR_rpt"/>
</dbReference>
<name>A0A917MI90_9HYPH</name>
<comment type="caution">
    <text evidence="6">The sequence shown here is derived from an EMBL/GenBank/DDBJ whole genome shotgun (WGS) entry which is preliminary data.</text>
</comment>
<dbReference type="Gene3D" id="2.60.120.1440">
    <property type="match status" value="1"/>
</dbReference>
<dbReference type="PROSITE" id="PS50005">
    <property type="entry name" value="TPR"/>
    <property type="match status" value="3"/>
</dbReference>
<keyword evidence="3" id="KW-0998">Cell outer membrane</keyword>
<evidence type="ECO:0000259" key="5">
    <source>
        <dbReference type="Pfam" id="PF04773"/>
    </source>
</evidence>
<proteinExistence type="predicted"/>
<dbReference type="PANTHER" id="PTHR38731">
    <property type="entry name" value="LIPL45-RELATED LIPOPROTEIN-RELATED"/>
    <property type="match status" value="1"/>
</dbReference>
<dbReference type="InterPro" id="IPR011990">
    <property type="entry name" value="TPR-like_helical_dom_sf"/>
</dbReference>
<feature type="repeat" description="TPR" evidence="4">
    <location>
        <begin position="514"/>
        <end position="547"/>
    </location>
</feature>
<dbReference type="Proteomes" id="UP000603912">
    <property type="component" value="Unassembled WGS sequence"/>
</dbReference>
<keyword evidence="4" id="KW-0802">TPR repeat</keyword>
<organism evidence="6 7">
    <name type="scientific">Alsobacter metallidurans</name>
    <dbReference type="NCBI Taxonomy" id="340221"/>
    <lineage>
        <taxon>Bacteria</taxon>
        <taxon>Pseudomonadati</taxon>
        <taxon>Pseudomonadota</taxon>
        <taxon>Alphaproteobacteria</taxon>
        <taxon>Hyphomicrobiales</taxon>
        <taxon>Alsobacteraceae</taxon>
        <taxon>Alsobacter</taxon>
    </lineage>
</organism>
<sequence>MLRGAVTLLGAGLVLFGDLEGANAQQPAPRQASALGSIVANKGGEELRFVREEGWRPAEVRQDLLGGDTLRTNTIGNLGILFSDQTQIRVGPRSTLVLNDIASGDKPTTVELPSGNVWARAARGGTGVVVKTPAAAATIRGTDWSLSVEGNRTSLIVLEGVVELSNPQGSVTVRQGEGAVATLGSAPTKIILVQRKEREQMLLHLNLRDAFNWMPATPLQGPALRAERTRIAATPPEWRTAEQWLTLAEVSLGRDTRQNAALALDQAKARGLSGGQRARATLVEASLAAMGRRWAEAARLFKAAETGVSGRRRVTAAYGAYIAGSLADPRKRLPEPRIDSRDGYGAMVRAFLSGFTKDLQEAARQGEAAERDHPDDPLLTAFSAQVAYALDRRDGMRARVDKLARLDPDDPLVLLTRAMLKGDVDSDLEGAQKDLERAAAEAPGDAQVWNALGLVHDARDAPLESEAAFRRAIAVDPDDPVAYANLAILLLDQSRVDEAAVLVDKALEIDPSLSAGYTAKGRVLLQRGDSKKAIEYFLAGTAANPSYGNGVLAAAVGYYMDGQVDLALQQFDAADRLDPNDPITSLFRTAIAIDQYQADDAIENARESVRRFRARGGYYSPLAVTKSGGSYMADAYRLIGLDGWARFYGDRVFDPFTASGYFDAANARTLPSIANTVPDLRNEASSADPQAMSLIMQGLLFDPLAVAGRAGRIDVIRRPFLDTEVTAGSFSRDGRTGFLSGVTVQGFSNLPFPTSFVAAANSLRTPGPRAREWDTGRSASVFVGATPTPQDHVVGFASFAAQDPRFDSRLQGPNGRQVDSAATGQVALEWSHTFSRRNVVNVAAFGGSTKTTAGATVNTEIDLFRVGFPLPAVLADVQRRRTSYGTLAVNHTIGADDFTLRYGFEGTTGRITGYETVDGRFDFFGLATVGLTGASRENASFRSGLAYADAFWRPSDRFEMQAGLYGRATTTQARGAGDVVGNTFFGSPLDRPFVDRDRRLAAPRIGFALSPIEGHWLRAAYRQDMDPPTTLTLSPVNTVGLFPQALPTSVGSRTDSAIARWDAEWTKRFFTAVEYQRQKVTDLSFDIPYSQNTLGVERARIDRVTATANLWLGYGVGVFASVGGADSEVTRGFGTGLPVPFVPERFARAGVTFVHPSRIKFTLAETVVSRRRGDLAGTRLDDFATTDATLSWETQDRHLQVGVGVFNIFDEKAERVSGVVGARRTITATATARF</sequence>
<accession>A0A917MI90</accession>
<feature type="domain" description="FecR protein" evidence="5">
    <location>
        <begin position="68"/>
        <end position="163"/>
    </location>
</feature>
<dbReference type="SMART" id="SM00028">
    <property type="entry name" value="TPR"/>
    <property type="match status" value="4"/>
</dbReference>
<dbReference type="AlphaFoldDB" id="A0A917MI90"/>
<dbReference type="GO" id="GO:0009279">
    <property type="term" value="C:cell outer membrane"/>
    <property type="evidence" value="ECO:0007669"/>
    <property type="project" value="UniProtKB-SubCell"/>
</dbReference>
<evidence type="ECO:0000256" key="4">
    <source>
        <dbReference type="PROSITE-ProRule" id="PRU00339"/>
    </source>
</evidence>
<protein>
    <submittedName>
        <fullName evidence="6">TonB-dependent receptor</fullName>
    </submittedName>
</protein>
<reference evidence="6" key="1">
    <citation type="journal article" date="2014" name="Int. J. Syst. Evol. Microbiol.">
        <title>Complete genome sequence of Corynebacterium casei LMG S-19264T (=DSM 44701T), isolated from a smear-ripened cheese.</title>
        <authorList>
            <consortium name="US DOE Joint Genome Institute (JGI-PGF)"/>
            <person name="Walter F."/>
            <person name="Albersmeier A."/>
            <person name="Kalinowski J."/>
            <person name="Ruckert C."/>
        </authorList>
    </citation>
    <scope>NUCLEOTIDE SEQUENCE</scope>
    <source>
        <strain evidence="6">CGMCC 1.12214</strain>
    </source>
</reference>
<dbReference type="Pfam" id="PF04773">
    <property type="entry name" value="FecR"/>
    <property type="match status" value="1"/>
</dbReference>
<evidence type="ECO:0000313" key="7">
    <source>
        <dbReference type="Proteomes" id="UP000603912"/>
    </source>
</evidence>
<keyword evidence="2" id="KW-0472">Membrane</keyword>
<evidence type="ECO:0000256" key="3">
    <source>
        <dbReference type="ARBA" id="ARBA00023237"/>
    </source>
</evidence>
<evidence type="ECO:0000256" key="2">
    <source>
        <dbReference type="ARBA" id="ARBA00023136"/>
    </source>
</evidence>
<keyword evidence="6" id="KW-0675">Receptor</keyword>